<dbReference type="PIRSF" id="PIRSF004846">
    <property type="entry name" value="ModA"/>
    <property type="match status" value="1"/>
</dbReference>
<reference evidence="7" key="1">
    <citation type="submission" date="2016-10" db="EMBL/GenBank/DDBJ databases">
        <authorList>
            <person name="Varghese N."/>
            <person name="Submissions S."/>
        </authorList>
    </citation>
    <scope>NUCLEOTIDE SEQUENCE [LARGE SCALE GENOMIC DNA]</scope>
    <source>
        <strain evidence="7">IBRC-M10078</strain>
    </source>
</reference>
<dbReference type="SUPFAM" id="SSF53850">
    <property type="entry name" value="Periplasmic binding protein-like II"/>
    <property type="match status" value="1"/>
</dbReference>
<accession>A0A1H0WY43</accession>
<dbReference type="PANTHER" id="PTHR30632:SF0">
    <property type="entry name" value="SULFATE-BINDING PROTEIN"/>
    <property type="match status" value="1"/>
</dbReference>
<dbReference type="GO" id="GO:0046872">
    <property type="term" value="F:metal ion binding"/>
    <property type="evidence" value="ECO:0007669"/>
    <property type="project" value="UniProtKB-KW"/>
</dbReference>
<keyword evidence="3 5" id="KW-0479">Metal-binding</keyword>
<dbReference type="STRING" id="930152.SAMN05216565_11919"/>
<feature type="binding site" evidence="5">
    <location>
        <position position="189"/>
    </location>
    <ligand>
        <name>molybdate</name>
        <dbReference type="ChEBI" id="CHEBI:36264"/>
    </ligand>
</feature>
<feature type="binding site" evidence="5">
    <location>
        <position position="62"/>
    </location>
    <ligand>
        <name>molybdate</name>
        <dbReference type="ChEBI" id="CHEBI:36264"/>
    </ligand>
</feature>
<dbReference type="Gene3D" id="3.40.190.10">
    <property type="entry name" value="Periplasmic binding protein-like II"/>
    <property type="match status" value="2"/>
</dbReference>
<evidence type="ECO:0000313" key="7">
    <source>
        <dbReference type="Proteomes" id="UP000199159"/>
    </source>
</evidence>
<keyword evidence="7" id="KW-1185">Reference proteome</keyword>
<evidence type="ECO:0000256" key="1">
    <source>
        <dbReference type="ARBA" id="ARBA00009175"/>
    </source>
</evidence>
<gene>
    <name evidence="6" type="ORF">SAMN05216565_11919</name>
</gene>
<dbReference type="Pfam" id="PF13531">
    <property type="entry name" value="SBP_bac_11"/>
    <property type="match status" value="1"/>
</dbReference>
<dbReference type="InterPro" id="IPR050682">
    <property type="entry name" value="ModA/WtpA"/>
</dbReference>
<dbReference type="RefSeq" id="WP_090859412.1">
    <property type="nucleotide sequence ID" value="NZ_FNJU01000019.1"/>
</dbReference>
<keyword evidence="4" id="KW-0732">Signal</keyword>
<evidence type="ECO:0000256" key="4">
    <source>
        <dbReference type="ARBA" id="ARBA00022729"/>
    </source>
</evidence>
<dbReference type="EMBL" id="FNJU01000019">
    <property type="protein sequence ID" value="SDP95684.1"/>
    <property type="molecule type" value="Genomic_DNA"/>
</dbReference>
<proteinExistence type="inferred from homology"/>
<dbReference type="Proteomes" id="UP000199159">
    <property type="component" value="Unassembled WGS sequence"/>
</dbReference>
<dbReference type="PANTHER" id="PTHR30632">
    <property type="entry name" value="MOLYBDATE-BINDING PERIPLASMIC PROTEIN"/>
    <property type="match status" value="1"/>
</dbReference>
<organism evidence="6 7">
    <name type="scientific">Litchfieldia salsa</name>
    <dbReference type="NCBI Taxonomy" id="930152"/>
    <lineage>
        <taxon>Bacteria</taxon>
        <taxon>Bacillati</taxon>
        <taxon>Bacillota</taxon>
        <taxon>Bacilli</taxon>
        <taxon>Bacillales</taxon>
        <taxon>Bacillaceae</taxon>
        <taxon>Litchfieldia</taxon>
    </lineage>
</organism>
<dbReference type="AlphaFoldDB" id="A0A1H0WY43"/>
<protein>
    <submittedName>
        <fullName evidence="6">Molybdate transport system substrate-binding protein</fullName>
    </submittedName>
</protein>
<evidence type="ECO:0000313" key="6">
    <source>
        <dbReference type="EMBL" id="SDP95684.1"/>
    </source>
</evidence>
<evidence type="ECO:0000256" key="3">
    <source>
        <dbReference type="ARBA" id="ARBA00022723"/>
    </source>
</evidence>
<evidence type="ECO:0000256" key="2">
    <source>
        <dbReference type="ARBA" id="ARBA00022505"/>
    </source>
</evidence>
<dbReference type="GO" id="GO:1901359">
    <property type="term" value="F:tungstate binding"/>
    <property type="evidence" value="ECO:0007669"/>
    <property type="project" value="UniProtKB-ARBA"/>
</dbReference>
<dbReference type="NCBIfam" id="TIGR01256">
    <property type="entry name" value="modA"/>
    <property type="match status" value="1"/>
</dbReference>
<dbReference type="OrthoDB" id="9785015at2"/>
<sequence length="255" mass="28508">MKKVSFLFLLFLVVACSNESNSTKEEITISAASSLTNVLLEIKKEFEIHNEFVEVHLNFGSSGTLQKQIEQGAPVDLFVSASSSHFKTLLDKEMIDQNSVVNLLTNELVLVKNKASELAISDFSDLTNENINTIAIGIPETVPVGHYSKELLQEIGLWETIQPKIVLAKDVRQVLTYIETNNVDVGIVYSSDAHTSNKIEVIAKANKNHHSPIFYEVGIIHKSEHKELAKEFSLFLQSESSVEIFKQYGFKPLIN</sequence>
<feature type="binding site" evidence="5">
    <location>
        <position position="171"/>
    </location>
    <ligand>
        <name>molybdate</name>
        <dbReference type="ChEBI" id="CHEBI:36264"/>
    </ligand>
</feature>
<keyword evidence="2 5" id="KW-0500">Molybdenum</keyword>
<evidence type="ECO:0000256" key="5">
    <source>
        <dbReference type="PIRSR" id="PIRSR004846-1"/>
    </source>
</evidence>
<dbReference type="FunFam" id="3.40.190.10:FF:000035">
    <property type="entry name" value="Molybdate ABC transporter substrate-binding protein"/>
    <property type="match status" value="1"/>
</dbReference>
<name>A0A1H0WY43_9BACI</name>
<dbReference type="GO" id="GO:0030973">
    <property type="term" value="F:molybdate ion binding"/>
    <property type="evidence" value="ECO:0007669"/>
    <property type="project" value="UniProtKB-ARBA"/>
</dbReference>
<comment type="similarity">
    <text evidence="1">Belongs to the bacterial solute-binding protein ModA family.</text>
</comment>
<dbReference type="InterPro" id="IPR005950">
    <property type="entry name" value="ModA"/>
</dbReference>
<feature type="binding site" evidence="5">
    <location>
        <position position="34"/>
    </location>
    <ligand>
        <name>molybdate</name>
        <dbReference type="ChEBI" id="CHEBI:36264"/>
    </ligand>
</feature>
<dbReference type="PROSITE" id="PS51257">
    <property type="entry name" value="PROKAR_LIPOPROTEIN"/>
    <property type="match status" value="1"/>
</dbReference>
<dbReference type="GO" id="GO:0015689">
    <property type="term" value="P:molybdate ion transport"/>
    <property type="evidence" value="ECO:0007669"/>
    <property type="project" value="InterPro"/>
</dbReference>